<reference evidence="1 2" key="1">
    <citation type="submission" date="2011-07" db="EMBL/GenBank/DDBJ databases">
        <authorList>
            <person name="Coyne R."/>
            <person name="Brami D."/>
            <person name="Johnson J."/>
            <person name="Hostetler J."/>
            <person name="Hannick L."/>
            <person name="Clark T."/>
            <person name="Cassidy-Hanley D."/>
            <person name="Inman J."/>
        </authorList>
    </citation>
    <scope>NUCLEOTIDE SEQUENCE [LARGE SCALE GENOMIC DNA]</scope>
    <source>
        <strain evidence="1 2">G5</strain>
    </source>
</reference>
<dbReference type="eggNOG" id="ENOG502SHFQ">
    <property type="taxonomic scope" value="Eukaryota"/>
</dbReference>
<proteinExistence type="predicted"/>
<dbReference type="AlphaFoldDB" id="G0R4E8"/>
<gene>
    <name evidence="1" type="ORF">IMG5_191880</name>
</gene>
<dbReference type="InParanoid" id="G0R4E8"/>
<protein>
    <submittedName>
        <fullName evidence="1">Uncharacterized protein</fullName>
    </submittedName>
</protein>
<evidence type="ECO:0000313" key="1">
    <source>
        <dbReference type="EMBL" id="EGR27649.1"/>
    </source>
</evidence>
<dbReference type="GeneID" id="14903717"/>
<dbReference type="Proteomes" id="UP000008983">
    <property type="component" value="Unassembled WGS sequence"/>
</dbReference>
<accession>G0R4E8</accession>
<dbReference type="OrthoDB" id="305484at2759"/>
<keyword evidence="2" id="KW-1185">Reference proteome</keyword>
<evidence type="ECO:0000313" key="2">
    <source>
        <dbReference type="Proteomes" id="UP000008983"/>
    </source>
</evidence>
<dbReference type="EMBL" id="GL984339">
    <property type="protein sequence ID" value="EGR27649.1"/>
    <property type="molecule type" value="Genomic_DNA"/>
</dbReference>
<name>G0R4E8_ICHMU</name>
<organism evidence="1 2">
    <name type="scientific">Ichthyophthirius multifiliis</name>
    <name type="common">White spot disease agent</name>
    <name type="synonym">Ich</name>
    <dbReference type="NCBI Taxonomy" id="5932"/>
    <lineage>
        <taxon>Eukaryota</taxon>
        <taxon>Sar</taxon>
        <taxon>Alveolata</taxon>
        <taxon>Ciliophora</taxon>
        <taxon>Intramacronucleata</taxon>
        <taxon>Oligohymenophorea</taxon>
        <taxon>Hymenostomatida</taxon>
        <taxon>Ophryoglenina</taxon>
        <taxon>Ichthyophthirius</taxon>
    </lineage>
</organism>
<sequence length="238" mass="28306">MEINYSNAQMNILQQIIKPEYIIYYKDWLNCSSEKERRGLQLLGAIYKHKGHKKFRSKPPSVQLQQITQQEECNFQKAEEMFRKSQITSSYSQEYGYLQKFLKPQKNVFQCKKCSELPFSKPLTELTKLFVDNWIDLNDELEFQELVLACLRSLYSRQLAQEVPRSETKMQYNGSVDWKLSKPIRVDLAGNDLKQYKANYNAIFKQRLKQELINEKLKELEKTDFVKSLKIFKAFKIN</sequence>
<dbReference type="RefSeq" id="XP_004025101.1">
    <property type="nucleotide sequence ID" value="XM_004025052.1"/>
</dbReference>